<dbReference type="InterPro" id="IPR038765">
    <property type="entry name" value="Papain-like_cys_pep_sf"/>
</dbReference>
<accession>A0A8S5SDZ0</accession>
<organism evidence="3">
    <name type="scientific">Siphoviridae sp. ctnpt50</name>
    <dbReference type="NCBI Taxonomy" id="2827941"/>
    <lineage>
        <taxon>Viruses</taxon>
        <taxon>Duplodnaviria</taxon>
        <taxon>Heunggongvirae</taxon>
        <taxon>Uroviricota</taxon>
        <taxon>Caudoviricetes</taxon>
    </lineage>
</organism>
<dbReference type="PROSITE" id="PS00639">
    <property type="entry name" value="THIOL_PROTEASE_HIS"/>
    <property type="match status" value="1"/>
</dbReference>
<sequence>MSEKETTINREFLQTQVVESPYDVRDYQIVAGKDFPKTFELPKKVNVKNQGMKPTCVAHALSSLIEYHNLIETGKYRKFSTEFIYGTRDIGYYIGDGMVIRDALKTVQKYGDCYHADCPGNHNTAEAMKNVNEKVEEYRDLAYPHRIGSYYRVRTQEEIKTALMNHGPVVISMTCKENAYIVDDTYCYPQNAKNSGGHCVLIVGWNEKGWIVQNSWGVLYAGDGYFTLPFNFKIGEAWGTTDQEDDYSLLKRKARNKFMNKVYEIINIIVNWFYNRKKQKES</sequence>
<dbReference type="EMBL" id="BK032577">
    <property type="protein sequence ID" value="DAF48914.1"/>
    <property type="molecule type" value="Genomic_DNA"/>
</dbReference>
<evidence type="ECO:0000256" key="1">
    <source>
        <dbReference type="ARBA" id="ARBA00008455"/>
    </source>
</evidence>
<reference evidence="3" key="1">
    <citation type="journal article" date="2021" name="Proc. Natl. Acad. Sci. U.S.A.">
        <title>A Catalog of Tens of Thousands of Viruses from Human Metagenomes Reveals Hidden Associations with Chronic Diseases.</title>
        <authorList>
            <person name="Tisza M.J."/>
            <person name="Buck C.B."/>
        </authorList>
    </citation>
    <scope>NUCLEOTIDE SEQUENCE</scope>
    <source>
        <strain evidence="3">Ctnpt50</strain>
    </source>
</reference>
<dbReference type="InterPro" id="IPR025660">
    <property type="entry name" value="Pept_his_AS"/>
</dbReference>
<dbReference type="GO" id="GO:0001897">
    <property type="term" value="P:symbiont-mediated cytolysis of host cell"/>
    <property type="evidence" value="ECO:0007669"/>
    <property type="project" value="UniProtKB-ARBA"/>
</dbReference>
<evidence type="ECO:0000259" key="2">
    <source>
        <dbReference type="SMART" id="SM00645"/>
    </source>
</evidence>
<comment type="similarity">
    <text evidence="1">Belongs to the peptidase C1 family.</text>
</comment>
<proteinExistence type="inferred from homology"/>
<evidence type="ECO:0000313" key="3">
    <source>
        <dbReference type="EMBL" id="DAF48914.1"/>
    </source>
</evidence>
<protein>
    <submittedName>
        <fullName evidence="3">Peptidase</fullName>
    </submittedName>
</protein>
<name>A0A8S5SDZ0_9CAUD</name>
<dbReference type="GO" id="GO:0008234">
    <property type="term" value="F:cysteine-type peptidase activity"/>
    <property type="evidence" value="ECO:0007669"/>
    <property type="project" value="InterPro"/>
</dbReference>
<feature type="domain" description="Peptidase C1A papain C-terminal" evidence="2">
    <location>
        <begin position="35"/>
        <end position="238"/>
    </location>
</feature>
<dbReference type="SMART" id="SM00645">
    <property type="entry name" value="Pept_C1"/>
    <property type="match status" value="1"/>
</dbReference>
<dbReference type="InterPro" id="IPR013128">
    <property type="entry name" value="Peptidase_C1A"/>
</dbReference>
<dbReference type="Pfam" id="PF00112">
    <property type="entry name" value="Peptidase_C1"/>
    <property type="match status" value="1"/>
</dbReference>
<dbReference type="Gene3D" id="3.90.70.10">
    <property type="entry name" value="Cysteine proteinases"/>
    <property type="match status" value="1"/>
</dbReference>
<dbReference type="CDD" id="cd02619">
    <property type="entry name" value="Peptidase_C1"/>
    <property type="match status" value="1"/>
</dbReference>
<dbReference type="SUPFAM" id="SSF54001">
    <property type="entry name" value="Cysteine proteinases"/>
    <property type="match status" value="1"/>
</dbReference>
<dbReference type="InterPro" id="IPR000668">
    <property type="entry name" value="Peptidase_C1A_C"/>
</dbReference>
<dbReference type="PANTHER" id="PTHR12411">
    <property type="entry name" value="CYSTEINE PROTEASE FAMILY C1-RELATED"/>
    <property type="match status" value="1"/>
</dbReference>
<dbReference type="GO" id="GO:0006508">
    <property type="term" value="P:proteolysis"/>
    <property type="evidence" value="ECO:0007669"/>
    <property type="project" value="InterPro"/>
</dbReference>